<name>A0ABD0JZT4_9CAEN</name>
<dbReference type="AlphaFoldDB" id="A0ABD0JZT4"/>
<proteinExistence type="predicted"/>
<feature type="region of interest" description="Disordered" evidence="1">
    <location>
        <begin position="69"/>
        <end position="93"/>
    </location>
</feature>
<sequence length="149" mass="16894">MAGRSVERTVLSTVVISWALSNMVVSLHGPHGVQDGGLSYCRDFLLQWSTLRASRDYFSELFPPEAILGTDDNSDNRDNTKYGSKPRKRGKRGGVRLRLERQKLNRFPLLTMILANAQSLKGKTDELQAAVRYQHEYREDACLMAFTET</sequence>
<evidence type="ECO:0000256" key="1">
    <source>
        <dbReference type="SAM" id="MobiDB-lite"/>
    </source>
</evidence>
<evidence type="ECO:0000313" key="3">
    <source>
        <dbReference type="Proteomes" id="UP001519460"/>
    </source>
</evidence>
<reference evidence="2 3" key="1">
    <citation type="journal article" date="2023" name="Sci. Data">
        <title>Genome assembly of the Korean intertidal mud-creeper Batillaria attramentaria.</title>
        <authorList>
            <person name="Patra A.K."/>
            <person name="Ho P.T."/>
            <person name="Jun S."/>
            <person name="Lee S.J."/>
            <person name="Kim Y."/>
            <person name="Won Y.J."/>
        </authorList>
    </citation>
    <scope>NUCLEOTIDE SEQUENCE [LARGE SCALE GENOMIC DNA]</scope>
    <source>
        <strain evidence="2">Wonlab-2016</strain>
    </source>
</reference>
<comment type="caution">
    <text evidence="2">The sequence shown here is derived from an EMBL/GenBank/DDBJ whole genome shotgun (WGS) entry which is preliminary data.</text>
</comment>
<dbReference type="EMBL" id="JACVVK020000285">
    <property type="protein sequence ID" value="KAK7480227.1"/>
    <property type="molecule type" value="Genomic_DNA"/>
</dbReference>
<organism evidence="2 3">
    <name type="scientific">Batillaria attramentaria</name>
    <dbReference type="NCBI Taxonomy" id="370345"/>
    <lineage>
        <taxon>Eukaryota</taxon>
        <taxon>Metazoa</taxon>
        <taxon>Spiralia</taxon>
        <taxon>Lophotrochozoa</taxon>
        <taxon>Mollusca</taxon>
        <taxon>Gastropoda</taxon>
        <taxon>Caenogastropoda</taxon>
        <taxon>Sorbeoconcha</taxon>
        <taxon>Cerithioidea</taxon>
        <taxon>Batillariidae</taxon>
        <taxon>Batillaria</taxon>
    </lineage>
</organism>
<protein>
    <submittedName>
        <fullName evidence="2">Uncharacterized protein</fullName>
    </submittedName>
</protein>
<dbReference type="Proteomes" id="UP001519460">
    <property type="component" value="Unassembled WGS sequence"/>
</dbReference>
<evidence type="ECO:0000313" key="2">
    <source>
        <dbReference type="EMBL" id="KAK7480227.1"/>
    </source>
</evidence>
<feature type="compositionally biased region" description="Basic residues" evidence="1">
    <location>
        <begin position="84"/>
        <end position="93"/>
    </location>
</feature>
<gene>
    <name evidence="2" type="ORF">BaRGS_00028503</name>
</gene>
<keyword evidence="3" id="KW-1185">Reference proteome</keyword>
<accession>A0ABD0JZT4</accession>